<sequence length="64" mass="7297">MMSEAPRLAVRPRGEAAWFRLLTAAGRLERALKHNPRWNIQGLNDADGRLYKLFDISVFGKNNS</sequence>
<dbReference type="EMBL" id="AMSI01000016">
    <property type="protein sequence ID" value="EKF40630.1"/>
    <property type="molecule type" value="Genomic_DNA"/>
</dbReference>
<protein>
    <submittedName>
        <fullName evidence="1">Uncharacterized protein</fullName>
    </submittedName>
</protein>
<dbReference type="Proteomes" id="UP000007374">
    <property type="component" value="Unassembled WGS sequence"/>
</dbReference>
<evidence type="ECO:0000313" key="1">
    <source>
        <dbReference type="EMBL" id="EKF40630.1"/>
    </source>
</evidence>
<evidence type="ECO:0000313" key="2">
    <source>
        <dbReference type="Proteomes" id="UP000007374"/>
    </source>
</evidence>
<reference evidence="1 2" key="1">
    <citation type="journal article" date="2012" name="J. Bacteriol.">
        <title>Genome Sequence of Nitratireductor indicus Type Strain C115.</title>
        <authorList>
            <person name="Lai Q."/>
            <person name="Li G."/>
            <person name="Yu Z."/>
            <person name="Shao Z."/>
        </authorList>
    </citation>
    <scope>NUCLEOTIDE SEQUENCE [LARGE SCALE GENOMIC DNA]</scope>
    <source>
        <strain evidence="1 2">C115</strain>
    </source>
</reference>
<keyword evidence="2" id="KW-1185">Reference proteome</keyword>
<dbReference type="STRING" id="721133.SAMN05216176_103416"/>
<organism evidence="1 2">
    <name type="scientific">Nitratireductor indicus C115</name>
    <dbReference type="NCBI Taxonomy" id="1231190"/>
    <lineage>
        <taxon>Bacteria</taxon>
        <taxon>Pseudomonadati</taxon>
        <taxon>Pseudomonadota</taxon>
        <taxon>Alphaproteobacteria</taxon>
        <taxon>Hyphomicrobiales</taxon>
        <taxon>Phyllobacteriaceae</taxon>
        <taxon>Nitratireductor</taxon>
    </lineage>
</organism>
<comment type="caution">
    <text evidence="1">The sequence shown here is derived from an EMBL/GenBank/DDBJ whole genome shotgun (WGS) entry which is preliminary data.</text>
</comment>
<name>K2NMJ0_9HYPH</name>
<accession>K2NMJ0</accession>
<dbReference type="AlphaFoldDB" id="K2NMJ0"/>
<proteinExistence type="predicted"/>
<dbReference type="PATRIC" id="fig|1231190.3.peg.4095"/>
<dbReference type="RefSeq" id="WP_009452176.1">
    <property type="nucleotide sequence ID" value="NZ_AMSI01000016.1"/>
</dbReference>
<gene>
    <name evidence="1" type="ORF">NA8A_19815</name>
</gene>